<sequence length="156" mass="17060">MGYEQMEFDVTLSGDRELKDNVGIAVEFACRQVAAENSKTVESNHEGYGIAAEGKVALDSAMKKVSDDMKLFLRILPAGSREAISAANSLKNSAIEVAFEAVKLAANADKVMNDLYTVAQSETTPIEDYLDEQDGEFEEAAEQDPEEAQEEEKDVE</sequence>
<proteinExistence type="predicted"/>
<evidence type="ECO:0000313" key="2">
    <source>
        <dbReference type="EMBL" id="DAF90804.1"/>
    </source>
</evidence>
<feature type="compositionally biased region" description="Acidic residues" evidence="1">
    <location>
        <begin position="128"/>
        <end position="156"/>
    </location>
</feature>
<protein>
    <submittedName>
        <fullName evidence="2">Uncharacterized protein</fullName>
    </submittedName>
</protein>
<evidence type="ECO:0000256" key="1">
    <source>
        <dbReference type="SAM" id="MobiDB-lite"/>
    </source>
</evidence>
<organism evidence="2">
    <name type="scientific">Myoviridae sp. ctp7F23</name>
    <dbReference type="NCBI Taxonomy" id="2825174"/>
    <lineage>
        <taxon>Viruses</taxon>
        <taxon>Duplodnaviria</taxon>
        <taxon>Heunggongvirae</taxon>
        <taxon>Uroviricota</taxon>
        <taxon>Caudoviricetes</taxon>
    </lineage>
</organism>
<dbReference type="EMBL" id="BK016037">
    <property type="protein sequence ID" value="DAF90804.1"/>
    <property type="molecule type" value="Genomic_DNA"/>
</dbReference>
<feature type="region of interest" description="Disordered" evidence="1">
    <location>
        <begin position="122"/>
        <end position="156"/>
    </location>
</feature>
<name>A0A8S5U8M0_9CAUD</name>
<accession>A0A8S5U8M0</accession>
<reference evidence="2" key="1">
    <citation type="journal article" date="2021" name="Proc. Natl. Acad. Sci. U.S.A.">
        <title>A Catalog of Tens of Thousands of Viruses from Human Metagenomes Reveals Hidden Associations with Chronic Diseases.</title>
        <authorList>
            <person name="Tisza M.J."/>
            <person name="Buck C.B."/>
        </authorList>
    </citation>
    <scope>NUCLEOTIDE SEQUENCE</scope>
    <source>
        <strain evidence="2">Ctp7F23</strain>
    </source>
</reference>